<reference evidence="1 3" key="1">
    <citation type="submission" date="2015-01" db="EMBL/GenBank/DDBJ databases">
        <title>Genome of Flavobacterium hibernum DSM 12611.</title>
        <authorList>
            <person name="Stropko S.J."/>
            <person name="Pipes S.E."/>
            <person name="Newman J.D."/>
        </authorList>
    </citation>
    <scope>NUCLEOTIDE SEQUENCE [LARGE SCALE GENOMIC DNA]</scope>
    <source>
        <strain evidence="1 3">DSM 12611</strain>
    </source>
</reference>
<proteinExistence type="predicted"/>
<evidence type="ECO:0000313" key="2">
    <source>
        <dbReference type="EMBL" id="OXA83506.1"/>
    </source>
</evidence>
<evidence type="ECO:0008006" key="5">
    <source>
        <dbReference type="Google" id="ProtNLM"/>
    </source>
</evidence>
<dbReference type="EMBL" id="JPRK01000005">
    <property type="protein sequence ID" value="KIO53915.1"/>
    <property type="molecule type" value="Genomic_DNA"/>
</dbReference>
<dbReference type="EMBL" id="MUGX01000043">
    <property type="protein sequence ID" value="OXA83506.1"/>
    <property type="molecule type" value="Genomic_DNA"/>
</dbReference>
<gene>
    <name evidence="2" type="ORF">B0A73_21945</name>
    <name evidence="1" type="ORF">IW18_06150</name>
</gene>
<comment type="caution">
    <text evidence="1">The sequence shown here is derived from an EMBL/GenBank/DDBJ whole genome shotgun (WGS) entry which is preliminary data.</text>
</comment>
<dbReference type="STRING" id="37752.IW18_06150"/>
<dbReference type="OrthoDB" id="1448607at2"/>
<accession>A0A0D0EMN8</accession>
<keyword evidence="4" id="KW-1185">Reference proteome</keyword>
<protein>
    <recommendedName>
        <fullName evidence="5">Lipoprotein</fullName>
    </recommendedName>
</protein>
<sequence length="160" mass="17686">MKKIFQLTLLLIVLSSCTEDVKFNNPAFQGLKDNVFWRATTYKAYANTNGSVTIEGSLGYEKVILRTPSSVEQVYILGLDDNAVASYSNTLPSQVEDYYTGANVGSGQIEITEFNVANQTISGTFKFIAVNEDETNTDKPKVNFKEGVFYKIPIALTSNL</sequence>
<dbReference type="InterPro" id="IPR046219">
    <property type="entry name" value="DUF6252"/>
</dbReference>
<name>A0A0D0EMN8_9FLAO</name>
<dbReference type="Proteomes" id="UP000198302">
    <property type="component" value="Unassembled WGS sequence"/>
</dbReference>
<evidence type="ECO:0000313" key="4">
    <source>
        <dbReference type="Proteomes" id="UP000198302"/>
    </source>
</evidence>
<dbReference type="Proteomes" id="UP000032061">
    <property type="component" value="Unassembled WGS sequence"/>
</dbReference>
<organism evidence="1 3">
    <name type="scientific">Flavobacterium hibernum</name>
    <dbReference type="NCBI Taxonomy" id="37752"/>
    <lineage>
        <taxon>Bacteria</taxon>
        <taxon>Pseudomonadati</taxon>
        <taxon>Bacteroidota</taxon>
        <taxon>Flavobacteriia</taxon>
        <taxon>Flavobacteriales</taxon>
        <taxon>Flavobacteriaceae</taxon>
        <taxon>Flavobacterium</taxon>
    </lineage>
</organism>
<evidence type="ECO:0000313" key="1">
    <source>
        <dbReference type="EMBL" id="KIO53915.1"/>
    </source>
</evidence>
<dbReference type="PROSITE" id="PS51257">
    <property type="entry name" value="PROKAR_LIPOPROTEIN"/>
    <property type="match status" value="1"/>
</dbReference>
<dbReference type="Pfam" id="PF19765">
    <property type="entry name" value="DUF6252"/>
    <property type="match status" value="1"/>
</dbReference>
<reference evidence="2 4" key="2">
    <citation type="submission" date="2016-11" db="EMBL/GenBank/DDBJ databases">
        <title>Whole genomes of Flavobacteriaceae.</title>
        <authorList>
            <person name="Stine C."/>
            <person name="Li C."/>
            <person name="Tadesse D."/>
        </authorList>
    </citation>
    <scope>NUCLEOTIDE SEQUENCE [LARGE SCALE GENOMIC DNA]</scope>
    <source>
        <strain evidence="2 4">ATCC 51468</strain>
    </source>
</reference>
<dbReference type="AlphaFoldDB" id="A0A0D0EMN8"/>
<evidence type="ECO:0000313" key="3">
    <source>
        <dbReference type="Proteomes" id="UP000032061"/>
    </source>
</evidence>
<dbReference type="RefSeq" id="WP_041516698.1">
    <property type="nucleotide sequence ID" value="NZ_JPRK01000005.1"/>
</dbReference>